<dbReference type="OrthoDB" id="10029846at2759"/>
<gene>
    <name evidence="5" type="ORF">g.10102</name>
</gene>
<keyword evidence="2" id="KW-0863">Zinc-finger</keyword>
<dbReference type="AlphaFoldDB" id="A0A1E1VZX6"/>
<reference evidence="5" key="1">
    <citation type="submission" date="2015-09" db="EMBL/GenBank/DDBJ databases">
        <title>De novo assembly of Pectinophora gossypiella (Pink Bollworm) gut transcriptome.</title>
        <authorList>
            <person name="Tassone E.E."/>
        </authorList>
    </citation>
    <scope>NUCLEOTIDE SEQUENCE</scope>
</reference>
<keyword evidence="3" id="KW-0862">Zinc</keyword>
<dbReference type="InterPro" id="IPR007588">
    <property type="entry name" value="Znf_FLYWCH"/>
</dbReference>
<evidence type="ECO:0000256" key="1">
    <source>
        <dbReference type="ARBA" id="ARBA00022723"/>
    </source>
</evidence>
<evidence type="ECO:0000256" key="3">
    <source>
        <dbReference type="ARBA" id="ARBA00022833"/>
    </source>
</evidence>
<evidence type="ECO:0000256" key="2">
    <source>
        <dbReference type="ARBA" id="ARBA00022771"/>
    </source>
</evidence>
<protein>
    <recommendedName>
        <fullName evidence="4">FLYWCH-type domain-containing protein</fullName>
    </recommendedName>
</protein>
<evidence type="ECO:0000313" key="5">
    <source>
        <dbReference type="EMBL" id="JAT80229.1"/>
    </source>
</evidence>
<evidence type="ECO:0000259" key="4">
    <source>
        <dbReference type="Pfam" id="PF04500"/>
    </source>
</evidence>
<name>A0A1E1VZX6_PECGO</name>
<proteinExistence type="predicted"/>
<sequence length="262" mass="30659">MSLSKPTMEFITTKRDREKLLYDGRQYHKIKTYVNENVFWKCYNKTGCKGNVTLSNENHIVKEGVHDIDCLPNSAKYLVLKKMKDLKTKIVANVDPIQKQFEEVVCELEDDGVHLVADLPKFDYIKSGLYKARNKALGVSKLHFESPTKVEIPKKYKNFLLADYNDNDTNNRILIFSSCDIKTYLDNFEHFFLDGTFKSCPEPFTQIYTIHGLHKITKKMVPLFFGLSYSSFRTQKIRTIVRIDTIRFYLMFLSSFRTIINI</sequence>
<dbReference type="GO" id="GO:0008270">
    <property type="term" value="F:zinc ion binding"/>
    <property type="evidence" value="ECO:0007669"/>
    <property type="project" value="UniProtKB-KW"/>
</dbReference>
<dbReference type="Gene3D" id="2.20.25.240">
    <property type="match status" value="1"/>
</dbReference>
<keyword evidence="1" id="KW-0479">Metal-binding</keyword>
<accession>A0A1E1VZX6</accession>
<feature type="domain" description="FLYWCH-type" evidence="4">
    <location>
        <begin position="10"/>
        <end position="66"/>
    </location>
</feature>
<dbReference type="Pfam" id="PF04500">
    <property type="entry name" value="FLYWCH"/>
    <property type="match status" value="1"/>
</dbReference>
<dbReference type="EMBL" id="GDQN01010825">
    <property type="protein sequence ID" value="JAT80229.1"/>
    <property type="molecule type" value="Transcribed_RNA"/>
</dbReference>
<organism evidence="5">
    <name type="scientific">Pectinophora gossypiella</name>
    <name type="common">Cotton pink bollworm</name>
    <name type="synonym">Depressaria gossypiella</name>
    <dbReference type="NCBI Taxonomy" id="13191"/>
    <lineage>
        <taxon>Eukaryota</taxon>
        <taxon>Metazoa</taxon>
        <taxon>Ecdysozoa</taxon>
        <taxon>Arthropoda</taxon>
        <taxon>Hexapoda</taxon>
        <taxon>Insecta</taxon>
        <taxon>Pterygota</taxon>
        <taxon>Neoptera</taxon>
        <taxon>Endopterygota</taxon>
        <taxon>Lepidoptera</taxon>
        <taxon>Glossata</taxon>
        <taxon>Ditrysia</taxon>
        <taxon>Gelechioidea</taxon>
        <taxon>Gelechiidae</taxon>
        <taxon>Apatetrinae</taxon>
        <taxon>Pectinophora</taxon>
    </lineage>
</organism>